<evidence type="ECO:0000313" key="2">
    <source>
        <dbReference type="EMBL" id="EFJ68971.1"/>
    </source>
</evidence>
<proteinExistence type="predicted"/>
<gene>
    <name evidence="2" type="ORF">HMPREF0514_11738</name>
</gene>
<evidence type="ECO:0000259" key="1">
    <source>
        <dbReference type="Pfam" id="PF07739"/>
    </source>
</evidence>
<dbReference type="InterPro" id="IPR036244">
    <property type="entry name" value="TipA-like_antibiotic-bd"/>
</dbReference>
<dbReference type="Pfam" id="PF07739">
    <property type="entry name" value="TipAS"/>
    <property type="match status" value="1"/>
</dbReference>
<name>A0AA87DCP7_9LACO</name>
<accession>A0AA87DCP7</accession>
<comment type="caution">
    <text evidence="2">The sequence shown here is derived from an EMBL/GenBank/DDBJ whole genome shotgun (WGS) entry which is preliminary data.</text>
</comment>
<reference evidence="2 3" key="1">
    <citation type="submission" date="2010-06" db="EMBL/GenBank/DDBJ databases">
        <authorList>
            <person name="Muzny D."/>
            <person name="Qin X."/>
            <person name="Buhay C."/>
            <person name="Dugan-Rocha S."/>
            <person name="Ding Y."/>
            <person name="Chen G."/>
            <person name="Hawes A."/>
            <person name="Holder M."/>
            <person name="Jhangiani S."/>
            <person name="Johnson A."/>
            <person name="Khan Z."/>
            <person name="Li Z."/>
            <person name="Liu W."/>
            <person name="Liu X."/>
            <person name="Perez L."/>
            <person name="Shen H."/>
            <person name="Wang Q."/>
            <person name="Watt J."/>
            <person name="Xi L."/>
            <person name="Xin Y."/>
            <person name="Zhou J."/>
            <person name="Deng J."/>
            <person name="Jiang H."/>
            <person name="Liu Y."/>
            <person name="Qu J."/>
            <person name="Song X.-Z."/>
            <person name="Zhang L."/>
            <person name="Villasana D."/>
            <person name="Johnson A."/>
            <person name="Liu J."/>
            <person name="Liyanage D."/>
            <person name="Lorensuhewa L."/>
            <person name="Robinson T."/>
            <person name="Song A."/>
            <person name="Song B.-B."/>
            <person name="Dinh H."/>
            <person name="Thornton R."/>
            <person name="Coyle M."/>
            <person name="Francisco L."/>
            <person name="Jackson L."/>
            <person name="Javaid M."/>
            <person name="Korchina V."/>
            <person name="Kovar C."/>
            <person name="Mata R."/>
            <person name="Mathew T."/>
            <person name="Ngo R."/>
            <person name="Nguyen L."/>
            <person name="Nguyen N."/>
            <person name="Okwuonu G."/>
            <person name="Ongeri F."/>
            <person name="Pham C."/>
            <person name="Simmons D."/>
            <person name="Wilczek-Boney K."/>
            <person name="Hale W."/>
            <person name="Jakkamsetti A."/>
            <person name="Pham P."/>
            <person name="Ruth R."/>
            <person name="San Lucas F."/>
            <person name="Warren J."/>
            <person name="Zhang J."/>
            <person name="Zhao Z."/>
            <person name="Zhou C."/>
            <person name="Zhu D."/>
            <person name="Lee S."/>
            <person name="Bess C."/>
            <person name="Blankenburg K."/>
            <person name="Forbes L."/>
            <person name="Fu Q."/>
            <person name="Gubbala S."/>
            <person name="Hirani K."/>
            <person name="Jayaseelan J.C."/>
            <person name="Lara F."/>
            <person name="Munidasa M."/>
            <person name="Palculict T."/>
            <person name="Patil S."/>
            <person name="Pu L.-L."/>
            <person name="Saada N."/>
            <person name="Tang L."/>
            <person name="Weissenberger G."/>
            <person name="Zhu Y."/>
            <person name="Hemphill L."/>
            <person name="Shang Y."/>
            <person name="Youmans B."/>
            <person name="Ayvaz T."/>
            <person name="Ross M."/>
            <person name="Santibanez J."/>
            <person name="Aqrawi P."/>
            <person name="Gross S."/>
            <person name="Joshi V."/>
            <person name="Fowler G."/>
            <person name="Nazareth L."/>
            <person name="Reid J."/>
            <person name="Worley K."/>
            <person name="Petrosino J."/>
            <person name="Highlander S."/>
            <person name="Gibbs R."/>
        </authorList>
    </citation>
    <scope>NUCLEOTIDE SEQUENCE [LARGE SCALE GENOMIC DNA]</scope>
    <source>
        <strain evidence="2 3">JV-V03</strain>
    </source>
</reference>
<dbReference type="Gene3D" id="1.10.490.50">
    <property type="entry name" value="Antibiotic binding domain of TipA-like multidrug resistance regulators"/>
    <property type="match status" value="1"/>
</dbReference>
<dbReference type="EMBL" id="ACGO02000004">
    <property type="protein sequence ID" value="EFJ68971.1"/>
    <property type="molecule type" value="Genomic_DNA"/>
</dbReference>
<evidence type="ECO:0000313" key="3">
    <source>
        <dbReference type="Proteomes" id="UP000003672"/>
    </source>
</evidence>
<protein>
    <submittedName>
        <fullName evidence="2">TipAS antibiotic-recognition domain protein</fullName>
    </submittedName>
</protein>
<feature type="domain" description="TipAS antibiotic-recognition" evidence="1">
    <location>
        <begin position="19"/>
        <end position="133"/>
    </location>
</feature>
<organism evidence="2 3">
    <name type="scientific">Lactobacillus paragasseri JV-V03</name>
    <dbReference type="NCBI Taxonomy" id="525326"/>
    <lineage>
        <taxon>Bacteria</taxon>
        <taxon>Bacillati</taxon>
        <taxon>Bacillota</taxon>
        <taxon>Bacilli</taxon>
        <taxon>Lactobacillales</taxon>
        <taxon>Lactobacillaceae</taxon>
        <taxon>Lactobacillus</taxon>
    </lineage>
</organism>
<dbReference type="InterPro" id="IPR012925">
    <property type="entry name" value="TipAS_dom"/>
</dbReference>
<sequence>MFNLLLKKGTKMKKDQTKFEEEIIKNFGNYEVTESQKNWNSYSKFQKQEVLQEGDKIFAELAKLKNEGYSNDSNEVKSLMIRWHKFLLNFYTPSIEVMRGLSEMYIKDNRFKSKFQKIDPDLPDFLHKSINNYVNELEEVYKEKQKTTLSQTE</sequence>
<dbReference type="Proteomes" id="UP000003672">
    <property type="component" value="Unassembled WGS sequence"/>
</dbReference>
<dbReference type="AlphaFoldDB" id="A0AA87DCP7"/>
<dbReference type="SUPFAM" id="SSF89082">
    <property type="entry name" value="Antibiotic binding domain of TipA-like multidrug resistance regulators"/>
    <property type="match status" value="1"/>
</dbReference>